<dbReference type="PANTHER" id="PTHR30290">
    <property type="entry name" value="PERIPLASMIC BINDING COMPONENT OF ABC TRANSPORTER"/>
    <property type="match status" value="1"/>
</dbReference>
<dbReference type="Pfam" id="PF00496">
    <property type="entry name" value="SBP_bac_5"/>
    <property type="match status" value="1"/>
</dbReference>
<feature type="signal peptide" evidence="4">
    <location>
        <begin position="1"/>
        <end position="23"/>
    </location>
</feature>
<name>A0A845QFP2_9FIRM</name>
<evidence type="ECO:0000313" key="6">
    <source>
        <dbReference type="EMBL" id="NBH60650.1"/>
    </source>
</evidence>
<evidence type="ECO:0000256" key="4">
    <source>
        <dbReference type="SAM" id="SignalP"/>
    </source>
</evidence>
<dbReference type="PANTHER" id="PTHR30290:SF9">
    <property type="entry name" value="OLIGOPEPTIDE-BINDING PROTEIN APPA"/>
    <property type="match status" value="1"/>
</dbReference>
<evidence type="ECO:0000259" key="5">
    <source>
        <dbReference type="Pfam" id="PF00496"/>
    </source>
</evidence>
<evidence type="ECO:0000256" key="1">
    <source>
        <dbReference type="ARBA" id="ARBA00005695"/>
    </source>
</evidence>
<dbReference type="InterPro" id="IPR039424">
    <property type="entry name" value="SBP_5"/>
</dbReference>
<keyword evidence="3 4" id="KW-0732">Signal</keyword>
<dbReference type="Gene3D" id="3.90.76.10">
    <property type="entry name" value="Dipeptide-binding Protein, Domain 1"/>
    <property type="match status" value="1"/>
</dbReference>
<keyword evidence="7" id="KW-1185">Reference proteome</keyword>
<dbReference type="InterPro" id="IPR030678">
    <property type="entry name" value="Peptide/Ni-bd"/>
</dbReference>
<dbReference type="InterPro" id="IPR000914">
    <property type="entry name" value="SBP_5_dom"/>
</dbReference>
<feature type="domain" description="Solute-binding protein family 5" evidence="5">
    <location>
        <begin position="77"/>
        <end position="425"/>
    </location>
</feature>
<dbReference type="AlphaFoldDB" id="A0A845QFP2"/>
<gene>
    <name evidence="6" type="ORF">D0435_03045</name>
</gene>
<sequence>MKMKKLIAVLMVAALLFTTASCGGGDNGGGGEAKDSLTIGIDADAVALDPLRINDTLTMSILSNVYEPLVRMTNDGEIVPALAEEWKVSDDGLVYTFTIRTDATFHNGDPITAEDVKYSLEAAAESSYTGPYMNFIDSVKVVDEKTVEVTLQYAYAPFLALCTTYSQVVKEDFYKEGGEVDMSKSPIGSGPYKFKNWAQGDKIEFEAYDGYYKGEPSIKNLTYKIIPNSSTATMALESGEIDLSLNVSEADIKALEEKDGITLLQKPSTAFYFIGMNTNVKELSDVRVRQAIAKCINKQNMIDGALNGYGTPTNTFIAEGVLGYDPDFNPLPYDVEEAKRLMKEAGYENGFKISMSIPENRSTHAQIIKSDLAQIGIDLTINIIETGKFWDDLENLDYEMMIMGWSYVVMDPDVGYYSLYKKDDMSGNYTGFGDAETDKLLADGRVESDPDKRAAIYAELEEIYQTAAPYVPLYWRVDAAAHNSNLTGVDIPPCGFYYVYDYAWK</sequence>
<feature type="chain" id="PRO_5039445256" evidence="4">
    <location>
        <begin position="24"/>
        <end position="505"/>
    </location>
</feature>
<reference evidence="6 7" key="1">
    <citation type="submission" date="2018-08" db="EMBL/GenBank/DDBJ databases">
        <title>Murine metabolic-syndrome-specific gut microbial biobank.</title>
        <authorList>
            <person name="Liu C."/>
        </authorList>
    </citation>
    <scope>NUCLEOTIDE SEQUENCE [LARGE SCALE GENOMIC DNA]</scope>
    <source>
        <strain evidence="6 7">28</strain>
    </source>
</reference>
<comment type="caution">
    <text evidence="6">The sequence shown here is derived from an EMBL/GenBank/DDBJ whole genome shotgun (WGS) entry which is preliminary data.</text>
</comment>
<proteinExistence type="inferred from homology"/>
<evidence type="ECO:0000256" key="3">
    <source>
        <dbReference type="ARBA" id="ARBA00022729"/>
    </source>
</evidence>
<dbReference type="GO" id="GO:0042597">
    <property type="term" value="C:periplasmic space"/>
    <property type="evidence" value="ECO:0007669"/>
    <property type="project" value="UniProtKB-ARBA"/>
</dbReference>
<protein>
    <submittedName>
        <fullName evidence="6">ABC transporter substrate-binding protein</fullName>
    </submittedName>
</protein>
<dbReference type="RefSeq" id="WP_160200949.1">
    <property type="nucleotide sequence ID" value="NZ_QXWK01000004.1"/>
</dbReference>
<dbReference type="GO" id="GO:0043190">
    <property type="term" value="C:ATP-binding cassette (ABC) transporter complex"/>
    <property type="evidence" value="ECO:0007669"/>
    <property type="project" value="InterPro"/>
</dbReference>
<dbReference type="PROSITE" id="PS51257">
    <property type="entry name" value="PROKAR_LIPOPROTEIN"/>
    <property type="match status" value="1"/>
</dbReference>
<dbReference type="Gene3D" id="3.10.105.10">
    <property type="entry name" value="Dipeptide-binding Protein, Domain 3"/>
    <property type="match status" value="1"/>
</dbReference>
<organism evidence="6 7">
    <name type="scientific">Anaerotruncus colihominis</name>
    <dbReference type="NCBI Taxonomy" id="169435"/>
    <lineage>
        <taxon>Bacteria</taxon>
        <taxon>Bacillati</taxon>
        <taxon>Bacillota</taxon>
        <taxon>Clostridia</taxon>
        <taxon>Eubacteriales</taxon>
        <taxon>Oscillospiraceae</taxon>
        <taxon>Anaerotruncus</taxon>
    </lineage>
</organism>
<comment type="similarity">
    <text evidence="1">Belongs to the bacterial solute-binding protein 5 family.</text>
</comment>
<dbReference type="GO" id="GO:0015833">
    <property type="term" value="P:peptide transport"/>
    <property type="evidence" value="ECO:0007669"/>
    <property type="project" value="TreeGrafter"/>
</dbReference>
<dbReference type="Proteomes" id="UP000446866">
    <property type="component" value="Unassembled WGS sequence"/>
</dbReference>
<dbReference type="EMBL" id="QXWK01000004">
    <property type="protein sequence ID" value="NBH60650.1"/>
    <property type="molecule type" value="Genomic_DNA"/>
</dbReference>
<dbReference type="GO" id="GO:1904680">
    <property type="term" value="F:peptide transmembrane transporter activity"/>
    <property type="evidence" value="ECO:0007669"/>
    <property type="project" value="TreeGrafter"/>
</dbReference>
<dbReference type="CDD" id="cd00995">
    <property type="entry name" value="PBP2_NikA_DppA_OppA_like"/>
    <property type="match status" value="1"/>
</dbReference>
<evidence type="ECO:0000256" key="2">
    <source>
        <dbReference type="ARBA" id="ARBA00022448"/>
    </source>
</evidence>
<dbReference type="PIRSF" id="PIRSF002741">
    <property type="entry name" value="MppA"/>
    <property type="match status" value="1"/>
</dbReference>
<dbReference type="Gene3D" id="3.40.190.10">
    <property type="entry name" value="Periplasmic binding protein-like II"/>
    <property type="match status" value="1"/>
</dbReference>
<keyword evidence="2" id="KW-0813">Transport</keyword>
<accession>A0A845QFP2</accession>
<dbReference type="SUPFAM" id="SSF53850">
    <property type="entry name" value="Periplasmic binding protein-like II"/>
    <property type="match status" value="1"/>
</dbReference>
<evidence type="ECO:0000313" key="7">
    <source>
        <dbReference type="Proteomes" id="UP000446866"/>
    </source>
</evidence>